<feature type="domain" description="Tyr recombinase" evidence="5">
    <location>
        <begin position="119"/>
        <end position="312"/>
    </location>
</feature>
<accession>A0A926IQ32</accession>
<dbReference type="InterPro" id="IPR011010">
    <property type="entry name" value="DNA_brk_join_enz"/>
</dbReference>
<evidence type="ECO:0000313" key="6">
    <source>
        <dbReference type="EMBL" id="MBC8593401.1"/>
    </source>
</evidence>
<evidence type="ECO:0000256" key="1">
    <source>
        <dbReference type="ARBA" id="ARBA00008857"/>
    </source>
</evidence>
<reference evidence="6" key="1">
    <citation type="submission" date="2020-08" db="EMBL/GenBank/DDBJ databases">
        <title>Genome public.</title>
        <authorList>
            <person name="Liu C."/>
            <person name="Sun Q."/>
        </authorList>
    </citation>
    <scope>NUCLEOTIDE SEQUENCE</scope>
    <source>
        <strain evidence="6">N12</strain>
    </source>
</reference>
<keyword evidence="3" id="KW-0233">DNA recombination</keyword>
<dbReference type="GO" id="GO:0015074">
    <property type="term" value="P:DNA integration"/>
    <property type="evidence" value="ECO:0007669"/>
    <property type="project" value="InterPro"/>
</dbReference>
<keyword evidence="4" id="KW-0812">Transmembrane</keyword>
<evidence type="ECO:0000256" key="2">
    <source>
        <dbReference type="ARBA" id="ARBA00023125"/>
    </source>
</evidence>
<keyword evidence="7" id="KW-1185">Reference proteome</keyword>
<dbReference type="RefSeq" id="WP_262434542.1">
    <property type="nucleotide sequence ID" value="NZ_JACRTF010000001.1"/>
</dbReference>
<dbReference type="PANTHER" id="PTHR30349:SF64">
    <property type="entry name" value="PROPHAGE INTEGRASE INTD-RELATED"/>
    <property type="match status" value="1"/>
</dbReference>
<dbReference type="CDD" id="cd01185">
    <property type="entry name" value="INTN1_C_like"/>
    <property type="match status" value="1"/>
</dbReference>
<dbReference type="InterPro" id="IPR025269">
    <property type="entry name" value="SAM-like_dom"/>
</dbReference>
<organism evidence="6 7">
    <name type="scientific">Jilunia laotingensis</name>
    <dbReference type="NCBI Taxonomy" id="2763675"/>
    <lineage>
        <taxon>Bacteria</taxon>
        <taxon>Pseudomonadati</taxon>
        <taxon>Bacteroidota</taxon>
        <taxon>Bacteroidia</taxon>
        <taxon>Bacteroidales</taxon>
        <taxon>Bacteroidaceae</taxon>
        <taxon>Jilunia</taxon>
    </lineage>
</organism>
<dbReference type="GO" id="GO:0003677">
    <property type="term" value="F:DNA binding"/>
    <property type="evidence" value="ECO:0007669"/>
    <property type="project" value="UniProtKB-KW"/>
</dbReference>
<dbReference type="Pfam" id="PF13102">
    <property type="entry name" value="Phage_int_SAM_5"/>
    <property type="match status" value="1"/>
</dbReference>
<evidence type="ECO:0000313" key="7">
    <source>
        <dbReference type="Proteomes" id="UP000651085"/>
    </source>
</evidence>
<dbReference type="Gene3D" id="1.10.150.130">
    <property type="match status" value="1"/>
</dbReference>
<evidence type="ECO:0000256" key="3">
    <source>
        <dbReference type="ARBA" id="ARBA00023172"/>
    </source>
</evidence>
<keyword evidence="2" id="KW-0238">DNA-binding</keyword>
<comment type="similarity">
    <text evidence="1">Belongs to the 'phage' integrase family.</text>
</comment>
<dbReference type="PROSITE" id="PS51898">
    <property type="entry name" value="TYR_RECOMBINASE"/>
    <property type="match status" value="1"/>
</dbReference>
<dbReference type="Pfam" id="PF00589">
    <property type="entry name" value="Phage_integrase"/>
    <property type="match status" value="1"/>
</dbReference>
<dbReference type="GO" id="GO:0006310">
    <property type="term" value="P:DNA recombination"/>
    <property type="evidence" value="ECO:0007669"/>
    <property type="project" value="UniProtKB-KW"/>
</dbReference>
<proteinExistence type="inferred from homology"/>
<dbReference type="EMBL" id="JACRTF010000001">
    <property type="protein sequence ID" value="MBC8593401.1"/>
    <property type="molecule type" value="Genomic_DNA"/>
</dbReference>
<name>A0A926IQ32_9BACT</name>
<dbReference type="InterPro" id="IPR010998">
    <property type="entry name" value="Integrase_recombinase_N"/>
</dbReference>
<dbReference type="AlphaFoldDB" id="A0A926IQ32"/>
<protein>
    <submittedName>
        <fullName evidence="6">Site-specific integrase</fullName>
    </submittedName>
</protein>
<comment type="caution">
    <text evidence="6">The sequence shown here is derived from an EMBL/GenBank/DDBJ whole genome shotgun (WGS) entry which is preliminary data.</text>
</comment>
<gene>
    <name evidence="6" type="ORF">H8744_09115</name>
</gene>
<dbReference type="SUPFAM" id="SSF56349">
    <property type="entry name" value="DNA breaking-rejoining enzymes"/>
    <property type="match status" value="1"/>
</dbReference>
<sequence>MDEKKESVRGLFLIPYMEKVIGTLRANRKLPAVRTYTATKNSFVKFSEEKELPMEIMEVFTPSRLKEYQNWLRCRDAEWNTVSTYMRTLKAVYNRLVSEKALVYDRKLFSDVYTKVESQTKRALSAGQMGTLLHTRFEELPENVQYALAYFLLMFLFHGMPFIDLAYLRKKDMKGDCIVYCRHKTGRQITVRIPPEARALLEQYSNKDDSSIYLFPILDRQVEGGKTKDTEKLYECYGKALGSFNRILAKIASLLLPGVEISSYTARHTWATLAFHAGVPIGIISKALGHSSIKVTETYLKPFDNEKVDVANDALIGSITKYGEEKNAA</sequence>
<dbReference type="InterPro" id="IPR050090">
    <property type="entry name" value="Tyrosine_recombinase_XerCD"/>
</dbReference>
<evidence type="ECO:0000256" key="4">
    <source>
        <dbReference type="SAM" id="Phobius"/>
    </source>
</evidence>
<keyword evidence="4" id="KW-1133">Transmembrane helix</keyword>
<dbReference type="Proteomes" id="UP000651085">
    <property type="component" value="Unassembled WGS sequence"/>
</dbReference>
<dbReference type="PANTHER" id="PTHR30349">
    <property type="entry name" value="PHAGE INTEGRASE-RELATED"/>
    <property type="match status" value="1"/>
</dbReference>
<dbReference type="InterPro" id="IPR013762">
    <property type="entry name" value="Integrase-like_cat_sf"/>
</dbReference>
<dbReference type="InterPro" id="IPR002104">
    <property type="entry name" value="Integrase_catalytic"/>
</dbReference>
<dbReference type="Gene3D" id="1.10.443.10">
    <property type="entry name" value="Intergrase catalytic core"/>
    <property type="match status" value="1"/>
</dbReference>
<keyword evidence="4" id="KW-0472">Membrane</keyword>
<evidence type="ECO:0000259" key="5">
    <source>
        <dbReference type="PROSITE" id="PS51898"/>
    </source>
</evidence>
<feature type="transmembrane region" description="Helical" evidence="4">
    <location>
        <begin position="147"/>
        <end position="168"/>
    </location>
</feature>